<keyword evidence="1" id="KW-0812">Transmembrane</keyword>
<evidence type="ECO:0000313" key="4">
    <source>
        <dbReference type="Proteomes" id="UP000791440"/>
    </source>
</evidence>
<evidence type="ECO:0000256" key="1">
    <source>
        <dbReference type="SAM" id="Phobius"/>
    </source>
</evidence>
<dbReference type="AlphaFoldDB" id="A0A5K8B1C7"/>
<feature type="non-terminal residue" evidence="2">
    <location>
        <position position="57"/>
    </location>
</feature>
<name>A0A5K8B1C7_MANSE</name>
<organism evidence="2">
    <name type="scientific">Manduca sexta</name>
    <name type="common">Tobacco hawkmoth</name>
    <name type="synonym">Tobacco hornworm</name>
    <dbReference type="NCBI Taxonomy" id="7130"/>
    <lineage>
        <taxon>Eukaryota</taxon>
        <taxon>Metazoa</taxon>
        <taxon>Ecdysozoa</taxon>
        <taxon>Arthropoda</taxon>
        <taxon>Hexapoda</taxon>
        <taxon>Insecta</taxon>
        <taxon>Pterygota</taxon>
        <taxon>Neoptera</taxon>
        <taxon>Endopterygota</taxon>
        <taxon>Lepidoptera</taxon>
        <taxon>Glossata</taxon>
        <taxon>Ditrysia</taxon>
        <taxon>Bombycoidea</taxon>
        <taxon>Sphingidae</taxon>
        <taxon>Sphinginae</taxon>
        <taxon>Sphingini</taxon>
        <taxon>Manduca</taxon>
    </lineage>
</organism>
<evidence type="ECO:0000313" key="3">
    <source>
        <dbReference type="EMBL" id="KAG6450997.1"/>
    </source>
</evidence>
<keyword evidence="2" id="KW-0675">Receptor</keyword>
<dbReference type="Proteomes" id="UP000791440">
    <property type="component" value="Unassembled WGS sequence"/>
</dbReference>
<sequence length="57" mass="6711">LCVVERDREEIQKLFQFLKNNPFQYNMWRVVPLNVRSLLSVLSFTLTTSIAILQIQG</sequence>
<reference evidence="3" key="3">
    <citation type="submission" date="2020-12" db="EMBL/GenBank/DDBJ databases">
        <authorList>
            <person name="Kanost M."/>
        </authorList>
    </citation>
    <scope>NUCLEOTIDE SEQUENCE</scope>
</reference>
<keyword evidence="1" id="KW-1133">Transmembrane helix</keyword>
<dbReference type="EMBL" id="LN885222">
    <property type="protein sequence ID" value="CUQ99369.1"/>
    <property type="molecule type" value="mRNA"/>
</dbReference>
<protein>
    <submittedName>
        <fullName evidence="2">Gustatory receptor 29</fullName>
    </submittedName>
</protein>
<proteinExistence type="evidence at transcript level"/>
<reference evidence="3" key="2">
    <citation type="journal article" date="2016" name="Insect Biochem. Mol. Biol.">
        <title>Multifaceted biological insights from a draft genome sequence of the tobacco hornworm moth, Manduca sexta.</title>
        <authorList>
            <person name="Kanost M.R."/>
            <person name="Arrese E.L."/>
            <person name="Cao X."/>
            <person name="Chen Y.R."/>
            <person name="Chellapilla S."/>
            <person name="Goldsmith M.R."/>
            <person name="Grosse-Wilde E."/>
            <person name="Heckel D.G."/>
            <person name="Herndon N."/>
            <person name="Jiang H."/>
            <person name="Papanicolaou A."/>
            <person name="Qu J."/>
            <person name="Soulages J.L."/>
            <person name="Vogel H."/>
            <person name="Walters J."/>
            <person name="Waterhouse R.M."/>
            <person name="Ahn S.J."/>
            <person name="Almeida F.C."/>
            <person name="An C."/>
            <person name="Aqrawi P."/>
            <person name="Bretschneider A."/>
            <person name="Bryant W.B."/>
            <person name="Bucks S."/>
            <person name="Chao H."/>
            <person name="Chevignon G."/>
            <person name="Christen J.M."/>
            <person name="Clarke D.F."/>
            <person name="Dittmer N.T."/>
            <person name="Ferguson L.C.F."/>
            <person name="Garavelou S."/>
            <person name="Gordon K.H.J."/>
            <person name="Gunaratna R.T."/>
            <person name="Han Y."/>
            <person name="Hauser F."/>
            <person name="He Y."/>
            <person name="Heidel-Fischer H."/>
            <person name="Hirsh A."/>
            <person name="Hu Y."/>
            <person name="Jiang H."/>
            <person name="Kalra D."/>
            <person name="Klinner C."/>
            <person name="Konig C."/>
            <person name="Kovar C."/>
            <person name="Kroll A.R."/>
            <person name="Kuwar S.S."/>
            <person name="Lee S.L."/>
            <person name="Lehman R."/>
            <person name="Li K."/>
            <person name="Li Z."/>
            <person name="Liang H."/>
            <person name="Lovelace S."/>
            <person name="Lu Z."/>
            <person name="Mansfield J.H."/>
            <person name="McCulloch K.J."/>
            <person name="Mathew T."/>
            <person name="Morton B."/>
            <person name="Muzny D.M."/>
            <person name="Neunemann D."/>
            <person name="Ongeri F."/>
            <person name="Pauchet Y."/>
            <person name="Pu L.L."/>
            <person name="Pyrousis I."/>
            <person name="Rao X.J."/>
            <person name="Redding A."/>
            <person name="Roesel C."/>
            <person name="Sanchez-Gracia A."/>
            <person name="Schaack S."/>
            <person name="Shukla A."/>
            <person name="Tetreau G."/>
            <person name="Wang Y."/>
            <person name="Xiong G.H."/>
            <person name="Traut W."/>
            <person name="Walsh T.K."/>
            <person name="Worley K.C."/>
            <person name="Wu D."/>
            <person name="Wu W."/>
            <person name="Wu Y.Q."/>
            <person name="Zhang X."/>
            <person name="Zou Z."/>
            <person name="Zucker H."/>
            <person name="Briscoe A.D."/>
            <person name="Burmester T."/>
            <person name="Clem R.J."/>
            <person name="Feyereisen R."/>
            <person name="Grimmelikhuijzen C.J.P."/>
            <person name="Hamodrakas S.J."/>
            <person name="Hansson B.S."/>
            <person name="Huguet E."/>
            <person name="Jermiin L.S."/>
            <person name="Lan Q."/>
            <person name="Lehman H.K."/>
            <person name="Lorenzen M."/>
            <person name="Merzendorfer H."/>
            <person name="Michalopoulos I."/>
            <person name="Morton D.B."/>
            <person name="Muthukrishnan S."/>
            <person name="Oakeshott J.G."/>
            <person name="Palmer W."/>
            <person name="Park Y."/>
            <person name="Passarelli A.L."/>
            <person name="Rozas J."/>
            <person name="Schwartz L.M."/>
            <person name="Smith W."/>
            <person name="Southgate A."/>
            <person name="Vilcinskas A."/>
            <person name="Vogt R."/>
            <person name="Wang P."/>
            <person name="Werren J."/>
            <person name="Yu X.Q."/>
            <person name="Zhou J.J."/>
            <person name="Brown S.J."/>
            <person name="Scherer S.E."/>
            <person name="Richards S."/>
            <person name="Blissard G.W."/>
        </authorList>
    </citation>
    <scope>NUCLEOTIDE SEQUENCE</scope>
</reference>
<feature type="transmembrane region" description="Helical" evidence="1">
    <location>
        <begin position="35"/>
        <end position="55"/>
    </location>
</feature>
<accession>A0A5K8B1C7</accession>
<gene>
    <name evidence="2" type="primary">GR29</name>
    <name evidence="3" type="ORF">O3G_MSEX006844</name>
</gene>
<reference evidence="2" key="1">
    <citation type="journal article" date="2015" name="Insect Biochem. Mol. Biol.">
        <title>A reference gene set for chemosensory receptor genes of Manduca sexta.</title>
        <authorList>
            <person name="Koenig C."/>
            <person name="Hirsh A."/>
            <person name="Bucks S."/>
            <person name="Klinner C."/>
            <person name="Vogel H."/>
            <person name="Shukla A."/>
            <person name="Mansfield J.H."/>
            <person name="Morton B."/>
            <person name="Hansson B.S."/>
            <person name="Grosse-Wilde E."/>
        </authorList>
    </citation>
    <scope>NUCLEOTIDE SEQUENCE</scope>
</reference>
<dbReference type="EMBL" id="JH668396">
    <property type="protein sequence ID" value="KAG6450997.1"/>
    <property type="molecule type" value="Genomic_DNA"/>
</dbReference>
<dbReference type="OrthoDB" id="7489104at2759"/>
<keyword evidence="1" id="KW-0472">Membrane</keyword>
<feature type="non-terminal residue" evidence="2">
    <location>
        <position position="1"/>
    </location>
</feature>
<keyword evidence="4" id="KW-1185">Reference proteome</keyword>
<evidence type="ECO:0000313" key="2">
    <source>
        <dbReference type="EMBL" id="CUQ99369.1"/>
    </source>
</evidence>